<feature type="compositionally biased region" description="Basic and acidic residues" evidence="1">
    <location>
        <begin position="104"/>
        <end position="113"/>
    </location>
</feature>
<feature type="region of interest" description="Disordered" evidence="1">
    <location>
        <begin position="86"/>
        <end position="113"/>
    </location>
</feature>
<feature type="compositionally biased region" description="Basic residues" evidence="1">
    <location>
        <begin position="1"/>
        <end position="10"/>
    </location>
</feature>
<proteinExistence type="predicted"/>
<protein>
    <submittedName>
        <fullName evidence="2">Uncharacterized protein</fullName>
    </submittedName>
</protein>
<dbReference type="EMBL" id="OX459944">
    <property type="protein sequence ID" value="CAI9178899.1"/>
    <property type="molecule type" value="Genomic_DNA"/>
</dbReference>
<dbReference type="Proteomes" id="UP001176941">
    <property type="component" value="Chromosome 8"/>
</dbReference>
<evidence type="ECO:0000313" key="2">
    <source>
        <dbReference type="EMBL" id="CAI9178899.1"/>
    </source>
</evidence>
<reference evidence="2" key="1">
    <citation type="submission" date="2023-04" db="EMBL/GenBank/DDBJ databases">
        <authorList>
            <consortium name="ELIXIR-Norway"/>
        </authorList>
    </citation>
    <scope>NUCLEOTIDE SEQUENCE [LARGE SCALE GENOMIC DNA]</scope>
</reference>
<feature type="region of interest" description="Disordered" evidence="1">
    <location>
        <begin position="1"/>
        <end position="74"/>
    </location>
</feature>
<evidence type="ECO:0000256" key="1">
    <source>
        <dbReference type="SAM" id="MobiDB-lite"/>
    </source>
</evidence>
<gene>
    <name evidence="2" type="ORF">MRATA1EN1_LOCUS27861</name>
</gene>
<organism evidence="2 3">
    <name type="scientific">Rangifer tarandus platyrhynchus</name>
    <name type="common">Svalbard reindeer</name>
    <dbReference type="NCBI Taxonomy" id="3082113"/>
    <lineage>
        <taxon>Eukaryota</taxon>
        <taxon>Metazoa</taxon>
        <taxon>Chordata</taxon>
        <taxon>Craniata</taxon>
        <taxon>Vertebrata</taxon>
        <taxon>Euteleostomi</taxon>
        <taxon>Mammalia</taxon>
        <taxon>Eutheria</taxon>
        <taxon>Laurasiatheria</taxon>
        <taxon>Artiodactyla</taxon>
        <taxon>Ruminantia</taxon>
        <taxon>Pecora</taxon>
        <taxon>Cervidae</taxon>
        <taxon>Odocoileinae</taxon>
        <taxon>Rangifer</taxon>
    </lineage>
</organism>
<name>A0ABN8ZYS4_RANTA</name>
<keyword evidence="3" id="KW-1185">Reference proteome</keyword>
<accession>A0ABN8ZYS4</accession>
<feature type="compositionally biased region" description="Basic and acidic residues" evidence="1">
    <location>
        <begin position="19"/>
        <end position="36"/>
    </location>
</feature>
<evidence type="ECO:0000313" key="3">
    <source>
        <dbReference type="Proteomes" id="UP001176941"/>
    </source>
</evidence>
<sequence>MGRGHRRRGPHGQPGESDAGERELGEEMARRGEQGARLEPGQGEGPGHPRGSSRGAPQPGRWVEAEGGASPHRGWRVGCLRLLGGWGDTGRGAQTPELIPLSSEGRRPDIQSRKTDPCVWGPCTWMTPGWVLHLCHLKGAHPPLGGTTERSDGGGHRGSAVPSLAGASAQAGLILKPVPTAAALPPGARVEVWHAASAAERPSSSK</sequence>